<evidence type="ECO:0000256" key="4">
    <source>
        <dbReference type="ARBA" id="ARBA00038261"/>
    </source>
</evidence>
<keyword evidence="5" id="KW-1133">Transmembrane helix</keyword>
<dbReference type="InterPro" id="IPR002347">
    <property type="entry name" value="SDR_fam"/>
</dbReference>
<dbReference type="PRINTS" id="PR00081">
    <property type="entry name" value="GDHRDH"/>
</dbReference>
<dbReference type="Gene3D" id="3.40.50.720">
    <property type="entry name" value="NAD(P)-binding Rossmann-like Domain"/>
    <property type="match status" value="1"/>
</dbReference>
<dbReference type="PANTHER" id="PTHR43086:SF2">
    <property type="entry name" value="HYDROXYSTEROID DEHYDROGENASE-LIKE PROTEIN 1"/>
    <property type="match status" value="1"/>
</dbReference>
<evidence type="ECO:0000256" key="5">
    <source>
        <dbReference type="SAM" id="Phobius"/>
    </source>
</evidence>
<keyword evidence="2" id="KW-0443">Lipid metabolism</keyword>
<keyword evidence="5" id="KW-0472">Membrane</keyword>
<proteinExistence type="inferred from homology"/>
<accession>A0A1I8EAV2</accession>
<dbReference type="PIRSF" id="PIRSF000126">
    <property type="entry name" value="11-beta-HSD1"/>
    <property type="match status" value="1"/>
</dbReference>
<keyword evidence="1" id="KW-0521">NADP</keyword>
<dbReference type="CDD" id="cd05356">
    <property type="entry name" value="17beta-HSD1_like_SDR_c"/>
    <property type="match status" value="1"/>
</dbReference>
<dbReference type="STRING" id="6293.A0A1I8EAV2"/>
<feature type="transmembrane region" description="Helical" evidence="5">
    <location>
        <begin position="27"/>
        <end position="52"/>
    </location>
</feature>
<keyword evidence="2" id="KW-0752">Steroid biosynthesis</keyword>
<dbReference type="InterPro" id="IPR036291">
    <property type="entry name" value="NAD(P)-bd_dom_sf"/>
</dbReference>
<dbReference type="SUPFAM" id="SSF51735">
    <property type="entry name" value="NAD(P)-binding Rossmann-fold domains"/>
    <property type="match status" value="1"/>
</dbReference>
<keyword evidence="5" id="KW-0812">Transmembrane</keyword>
<feature type="transmembrane region" description="Helical" evidence="5">
    <location>
        <begin position="233"/>
        <end position="254"/>
    </location>
</feature>
<name>A0A1I8EAV2_WUCBA</name>
<keyword evidence="2" id="KW-0444">Lipid biosynthesis</keyword>
<sequence length="378" mass="43011">MSKLSLFALLLNYLDVPKQMDFSTVSIIGWIYILFTIYRLMLTVYNLVYPFFLAEPRDLREIAGAKWAVITGATDGIGKGYAFELARKGFSILLVSRTQSRLDDVKAQIEKETSSEVMQFLNTKVRTIVFDFSSADIDYYEHSLLSQIRALDVGILVNSVGSTFEYPDLYHKVDGGVKLFRHITVINIIPVTLLMAAVLPQMYERNSGIIVNVASSSAYYKLRWFSVYAASKVVFHVVFLLEGIIIITAINKYISWLTKIVQKEYAKTNIIIQEVNPMIVVTKLAKVKRPSFFRPKADVYARSAVRTIGIIKHTTGYFAHQIKVECLKWLPEFIADAQIHKRMILFHKVMVARKMRQAAINEPTDAKNVSAQNKIISD</sequence>
<evidence type="ECO:0000256" key="1">
    <source>
        <dbReference type="ARBA" id="ARBA00022857"/>
    </source>
</evidence>
<comment type="similarity">
    <text evidence="4">Belongs to the short-chain dehydrogenases/reductases (SDR) family. 17-beta-HSD 3 subfamily.</text>
</comment>
<dbReference type="Pfam" id="PF00106">
    <property type="entry name" value="adh_short"/>
    <property type="match status" value="1"/>
</dbReference>
<dbReference type="GO" id="GO:0006694">
    <property type="term" value="P:steroid biosynthetic process"/>
    <property type="evidence" value="ECO:0007669"/>
    <property type="project" value="UniProtKB-KW"/>
</dbReference>
<dbReference type="GO" id="GO:0016491">
    <property type="term" value="F:oxidoreductase activity"/>
    <property type="evidence" value="ECO:0007669"/>
    <property type="project" value="UniProtKB-KW"/>
</dbReference>
<evidence type="ECO:0000256" key="3">
    <source>
        <dbReference type="ARBA" id="ARBA00023002"/>
    </source>
</evidence>
<dbReference type="WBParaSite" id="maker-PairedContig_122-snap-gene-6.27-mRNA-1">
    <property type="protein sequence ID" value="maker-PairedContig_122-snap-gene-6.27-mRNA-1"/>
    <property type="gene ID" value="maker-PairedContig_122-snap-gene-6.27"/>
</dbReference>
<evidence type="ECO:0000256" key="2">
    <source>
        <dbReference type="ARBA" id="ARBA00022955"/>
    </source>
</evidence>
<evidence type="ECO:0000313" key="6">
    <source>
        <dbReference type="WBParaSite" id="maker-PairedContig_122-snap-gene-6.27-mRNA-1"/>
    </source>
</evidence>
<dbReference type="PANTHER" id="PTHR43086">
    <property type="entry name" value="VERY-LONG-CHAIN 3-OXOOACYL-COA REDUCTASE"/>
    <property type="match status" value="1"/>
</dbReference>
<dbReference type="AlphaFoldDB" id="A0A1I8EAV2"/>
<dbReference type="GO" id="GO:0030497">
    <property type="term" value="P:fatty acid elongation"/>
    <property type="evidence" value="ECO:0007669"/>
    <property type="project" value="TreeGrafter"/>
</dbReference>
<protein>
    <submittedName>
        <fullName evidence="6">Oxidoreductase</fullName>
    </submittedName>
</protein>
<dbReference type="GO" id="GO:0005783">
    <property type="term" value="C:endoplasmic reticulum"/>
    <property type="evidence" value="ECO:0007669"/>
    <property type="project" value="TreeGrafter"/>
</dbReference>
<keyword evidence="3" id="KW-0560">Oxidoreductase</keyword>
<feature type="transmembrane region" description="Helical" evidence="5">
    <location>
        <begin position="179"/>
        <end position="199"/>
    </location>
</feature>
<organism evidence="6">
    <name type="scientific">Wuchereria bancrofti</name>
    <dbReference type="NCBI Taxonomy" id="6293"/>
    <lineage>
        <taxon>Eukaryota</taxon>
        <taxon>Metazoa</taxon>
        <taxon>Ecdysozoa</taxon>
        <taxon>Nematoda</taxon>
        <taxon>Chromadorea</taxon>
        <taxon>Rhabditida</taxon>
        <taxon>Spirurina</taxon>
        <taxon>Spiruromorpha</taxon>
        <taxon>Filarioidea</taxon>
        <taxon>Onchocercidae</taxon>
        <taxon>Wuchereria</taxon>
    </lineage>
</organism>
<reference evidence="6" key="1">
    <citation type="submission" date="2016-11" db="UniProtKB">
        <authorList>
            <consortium name="WormBaseParasite"/>
        </authorList>
    </citation>
    <scope>IDENTIFICATION</scope>
    <source>
        <strain evidence="6">pt0022</strain>
    </source>
</reference>